<reference evidence="1 2" key="1">
    <citation type="journal article" date="2022" name="Allergy">
        <title>Genome assembly and annotation of Periplaneta americana reveal a comprehensive cockroach allergen profile.</title>
        <authorList>
            <person name="Wang L."/>
            <person name="Xiong Q."/>
            <person name="Saelim N."/>
            <person name="Wang L."/>
            <person name="Nong W."/>
            <person name="Wan A.T."/>
            <person name="Shi M."/>
            <person name="Liu X."/>
            <person name="Cao Q."/>
            <person name="Hui J.H.L."/>
            <person name="Sookrung N."/>
            <person name="Leung T.F."/>
            <person name="Tungtrongchitr A."/>
            <person name="Tsui S.K.W."/>
        </authorList>
    </citation>
    <scope>NUCLEOTIDE SEQUENCE [LARGE SCALE GENOMIC DNA]</scope>
    <source>
        <strain evidence="1">PWHHKU_190912</strain>
    </source>
</reference>
<organism evidence="1 2">
    <name type="scientific">Periplaneta americana</name>
    <name type="common">American cockroach</name>
    <name type="synonym">Blatta americana</name>
    <dbReference type="NCBI Taxonomy" id="6978"/>
    <lineage>
        <taxon>Eukaryota</taxon>
        <taxon>Metazoa</taxon>
        <taxon>Ecdysozoa</taxon>
        <taxon>Arthropoda</taxon>
        <taxon>Hexapoda</taxon>
        <taxon>Insecta</taxon>
        <taxon>Pterygota</taxon>
        <taxon>Neoptera</taxon>
        <taxon>Polyneoptera</taxon>
        <taxon>Dictyoptera</taxon>
        <taxon>Blattodea</taxon>
        <taxon>Blattoidea</taxon>
        <taxon>Blattidae</taxon>
        <taxon>Blattinae</taxon>
        <taxon>Periplaneta</taxon>
    </lineage>
</organism>
<dbReference type="Proteomes" id="UP001148838">
    <property type="component" value="Unassembled WGS sequence"/>
</dbReference>
<sequence length="294" mass="33400">MDVTCVEQCSYIKKPFSVGEMLENDTEAVGNNALPYRTVARFSLGTPISLMLVRCRPPPMLYQGNRSTVQSLQLSCIPPRLGVLGVIEREQSEAQVASILLAVLNCNLLFRYELPTVYTKLESCECIIMSVCFTYTMSQGITPARRTTGSERERSATRDSKRFRSNEKGVFLTSQAREMIYDVSIICQPDRSRLVPVAWQQWSKMEALIPSPAACEVRSAIKFFNAQIHRQLCQVYEPNIMSKQMVRHWCRQFSEGRQSVHDEERSGRPSSSMMIVLSWCGSASWRTVASRLRS</sequence>
<dbReference type="PANTHER" id="PTHR46060:SF1">
    <property type="entry name" value="MARINER MOS1 TRANSPOSASE-LIKE PROTEIN"/>
    <property type="match status" value="1"/>
</dbReference>
<evidence type="ECO:0000313" key="1">
    <source>
        <dbReference type="EMBL" id="KAJ4441651.1"/>
    </source>
</evidence>
<dbReference type="PANTHER" id="PTHR46060">
    <property type="entry name" value="MARINER MOS1 TRANSPOSASE-LIKE PROTEIN"/>
    <property type="match status" value="1"/>
</dbReference>
<name>A0ABQ8T6C3_PERAM</name>
<protein>
    <submittedName>
        <fullName evidence="1">Uncharacterized protein</fullName>
    </submittedName>
</protein>
<gene>
    <name evidence="1" type="ORF">ANN_11509</name>
</gene>
<dbReference type="InterPro" id="IPR052709">
    <property type="entry name" value="Transposase-MT_Hybrid"/>
</dbReference>
<dbReference type="EMBL" id="JAJSOF020000015">
    <property type="protein sequence ID" value="KAJ4441651.1"/>
    <property type="molecule type" value="Genomic_DNA"/>
</dbReference>
<accession>A0ABQ8T6C3</accession>
<comment type="caution">
    <text evidence="1">The sequence shown here is derived from an EMBL/GenBank/DDBJ whole genome shotgun (WGS) entry which is preliminary data.</text>
</comment>
<evidence type="ECO:0000313" key="2">
    <source>
        <dbReference type="Proteomes" id="UP001148838"/>
    </source>
</evidence>
<keyword evidence="2" id="KW-1185">Reference proteome</keyword>
<proteinExistence type="predicted"/>